<keyword evidence="3 4" id="KW-0472">Membrane</keyword>
<feature type="transmembrane region" description="Helical" evidence="4">
    <location>
        <begin position="117"/>
        <end position="141"/>
    </location>
</feature>
<keyword evidence="5" id="KW-0732">Signal</keyword>
<proteinExistence type="inferred from homology"/>
<dbReference type="PANTHER" id="PTHR10414:SF37">
    <property type="entry name" value="BB IN A BOXCAR, ISOFORM C"/>
    <property type="match status" value="1"/>
</dbReference>
<evidence type="ECO:0000256" key="5">
    <source>
        <dbReference type="SAM" id="SignalP"/>
    </source>
</evidence>
<evidence type="ECO:0000256" key="2">
    <source>
        <dbReference type="ARBA" id="ARBA00010441"/>
    </source>
</evidence>
<comment type="subcellular location">
    <subcellularLocation>
        <location evidence="1">Membrane</location>
    </subcellularLocation>
</comment>
<dbReference type="Proteomes" id="UP000193560">
    <property type="component" value="Unassembled WGS sequence"/>
</dbReference>
<dbReference type="EMBL" id="MCGE01000005">
    <property type="protein sequence ID" value="ORZ21512.1"/>
    <property type="molecule type" value="Genomic_DNA"/>
</dbReference>
<comment type="caution">
    <text evidence="6">The sequence shown here is derived from an EMBL/GenBank/DDBJ whole genome shotgun (WGS) entry which is preliminary data.</text>
</comment>
<evidence type="ECO:0000256" key="3">
    <source>
        <dbReference type="ARBA" id="ARBA00023136"/>
    </source>
</evidence>
<dbReference type="AlphaFoldDB" id="A0A1X2ISL5"/>
<feature type="transmembrane region" description="Helical" evidence="4">
    <location>
        <begin position="176"/>
        <end position="197"/>
    </location>
</feature>
<accession>A0A1X2ISL5</accession>
<name>A0A1X2ISL5_9FUNG</name>
<feature type="transmembrane region" description="Helical" evidence="4">
    <location>
        <begin position="247"/>
        <end position="268"/>
    </location>
</feature>
<dbReference type="GO" id="GO:0016780">
    <property type="term" value="F:phosphotransferase activity, for other substituted phosphate groups"/>
    <property type="evidence" value="ECO:0007669"/>
    <property type="project" value="InterPro"/>
</dbReference>
<dbReference type="PANTHER" id="PTHR10414">
    <property type="entry name" value="ETHANOLAMINEPHOSPHOTRANSFERASE"/>
    <property type="match status" value="1"/>
</dbReference>
<keyword evidence="7" id="KW-1185">Reference proteome</keyword>
<protein>
    <recommendedName>
        <fullName evidence="8">CDP-alcohol phosphatidyltransferase-domain-containing protein</fullName>
    </recommendedName>
</protein>
<feature type="chain" id="PRO_5012688029" description="CDP-alcohol phosphatidyltransferase-domain-containing protein" evidence="5">
    <location>
        <begin position="17"/>
        <end position="299"/>
    </location>
</feature>
<evidence type="ECO:0000313" key="7">
    <source>
        <dbReference type="Proteomes" id="UP000193560"/>
    </source>
</evidence>
<dbReference type="InterPro" id="IPR014472">
    <property type="entry name" value="CHOPT"/>
</dbReference>
<keyword evidence="4" id="KW-0812">Transmembrane</keyword>
<evidence type="ECO:0000256" key="1">
    <source>
        <dbReference type="ARBA" id="ARBA00004370"/>
    </source>
</evidence>
<feature type="transmembrane region" description="Helical" evidence="4">
    <location>
        <begin position="217"/>
        <end position="235"/>
    </location>
</feature>
<organism evidence="6 7">
    <name type="scientific">Absidia repens</name>
    <dbReference type="NCBI Taxonomy" id="90262"/>
    <lineage>
        <taxon>Eukaryota</taxon>
        <taxon>Fungi</taxon>
        <taxon>Fungi incertae sedis</taxon>
        <taxon>Mucoromycota</taxon>
        <taxon>Mucoromycotina</taxon>
        <taxon>Mucoromycetes</taxon>
        <taxon>Mucorales</taxon>
        <taxon>Cunninghamellaceae</taxon>
        <taxon>Absidia</taxon>
    </lineage>
</organism>
<dbReference type="Pfam" id="PF01066">
    <property type="entry name" value="CDP-OH_P_transf"/>
    <property type="match status" value="1"/>
</dbReference>
<keyword evidence="4" id="KW-1133">Transmembrane helix</keyword>
<dbReference type="GO" id="GO:0008654">
    <property type="term" value="P:phospholipid biosynthetic process"/>
    <property type="evidence" value="ECO:0007669"/>
    <property type="project" value="InterPro"/>
</dbReference>
<feature type="transmembrane region" description="Helical" evidence="4">
    <location>
        <begin position="88"/>
        <end position="105"/>
    </location>
</feature>
<dbReference type="OrthoDB" id="196717at2759"/>
<reference evidence="6 7" key="1">
    <citation type="submission" date="2016-07" db="EMBL/GenBank/DDBJ databases">
        <title>Pervasive Adenine N6-methylation of Active Genes in Fungi.</title>
        <authorList>
            <consortium name="DOE Joint Genome Institute"/>
            <person name="Mondo S.J."/>
            <person name="Dannebaum R.O."/>
            <person name="Kuo R.C."/>
            <person name="Labutti K."/>
            <person name="Haridas S."/>
            <person name="Kuo A."/>
            <person name="Salamov A."/>
            <person name="Ahrendt S.R."/>
            <person name="Lipzen A."/>
            <person name="Sullivan W."/>
            <person name="Andreopoulos W.B."/>
            <person name="Clum A."/>
            <person name="Lindquist E."/>
            <person name="Daum C."/>
            <person name="Ramamoorthy G.K."/>
            <person name="Gryganskyi A."/>
            <person name="Culley D."/>
            <person name="Magnuson J.K."/>
            <person name="James T.Y."/>
            <person name="O'Malley M.A."/>
            <person name="Stajich J.E."/>
            <person name="Spatafora J.W."/>
            <person name="Visel A."/>
            <person name="Grigoriev I.V."/>
        </authorList>
    </citation>
    <scope>NUCLEOTIDE SEQUENCE [LARGE SCALE GENOMIC DNA]</scope>
    <source>
        <strain evidence="6 7">NRRL 1336</strain>
    </source>
</reference>
<dbReference type="Gene3D" id="1.20.120.1760">
    <property type="match status" value="1"/>
</dbReference>
<sequence length="299" mass="33169">MITLLGLLIIGINVSTLMYYAPDLGPCPNWVYYTFGIGLFAYQSLDAIDGKQARRTGASGPLGELFGCDAINTSLGVMTWASATYLGQSWWTVLSLVASLGNFYLSTWEEYATGVLYLGYFSGPVEGVLMLVGVHLITGYFGPALWTLTLEEAVPMFDWSYNVETRLAGALQLNHVLILIGFLVLVLNIITAVFNVISNKRNPTDYSRVNQSTLQALLGLVPFFSMCYLTYKWMLLWPDLVEEHLALFIPVLGLLFGFQVGLMILAHVAKLPFPYFNVPVFGFLSLGYTYAYLETSGYL</sequence>
<dbReference type="InterPro" id="IPR043130">
    <property type="entry name" value="CDP-OH_PTrfase_TM_dom"/>
</dbReference>
<gene>
    <name evidence="6" type="ORF">BCR42DRAFT_321324</name>
</gene>
<feature type="signal peptide" evidence="5">
    <location>
        <begin position="1"/>
        <end position="16"/>
    </location>
</feature>
<dbReference type="InterPro" id="IPR000462">
    <property type="entry name" value="CDP-OH_P_trans"/>
</dbReference>
<evidence type="ECO:0000313" key="6">
    <source>
        <dbReference type="EMBL" id="ORZ21512.1"/>
    </source>
</evidence>
<comment type="similarity">
    <text evidence="2">Belongs to the CDP-alcohol phosphatidyltransferase class-I family.</text>
</comment>
<evidence type="ECO:0008006" key="8">
    <source>
        <dbReference type="Google" id="ProtNLM"/>
    </source>
</evidence>
<dbReference type="GO" id="GO:0016020">
    <property type="term" value="C:membrane"/>
    <property type="evidence" value="ECO:0007669"/>
    <property type="project" value="UniProtKB-SubCell"/>
</dbReference>
<dbReference type="STRING" id="90262.A0A1X2ISL5"/>
<evidence type="ECO:0000256" key="4">
    <source>
        <dbReference type="SAM" id="Phobius"/>
    </source>
</evidence>
<feature type="transmembrane region" description="Helical" evidence="4">
    <location>
        <begin position="275"/>
        <end position="293"/>
    </location>
</feature>